<evidence type="ECO:0000256" key="9">
    <source>
        <dbReference type="ARBA" id="ARBA00023237"/>
    </source>
</evidence>
<evidence type="ECO:0000256" key="8">
    <source>
        <dbReference type="ARBA" id="ARBA00023170"/>
    </source>
</evidence>
<evidence type="ECO:0000313" key="14">
    <source>
        <dbReference type="EMBL" id="RKN83261.1"/>
    </source>
</evidence>
<reference evidence="14 15" key="1">
    <citation type="submission" date="2018-10" db="EMBL/GenBank/DDBJ databases">
        <title>Ulvibacterium marinum gen. nov., sp. nov., a novel marine bacterium of the family Flavobacteriaceae, isolated from a culture of the green alga Ulva prolifera.</title>
        <authorList>
            <person name="Zhang Z."/>
        </authorList>
    </citation>
    <scope>NUCLEOTIDE SEQUENCE [LARGE SCALE GENOMIC DNA]</scope>
    <source>
        <strain evidence="14 15">CCMM003</strain>
    </source>
</reference>
<feature type="domain" description="TonB-dependent receptor-like beta-barrel" evidence="12">
    <location>
        <begin position="424"/>
        <end position="881"/>
    </location>
</feature>
<evidence type="ECO:0000259" key="13">
    <source>
        <dbReference type="Pfam" id="PF07715"/>
    </source>
</evidence>
<dbReference type="SUPFAM" id="SSF56935">
    <property type="entry name" value="Porins"/>
    <property type="match status" value="1"/>
</dbReference>
<dbReference type="OrthoDB" id="9803050at2"/>
<dbReference type="PROSITE" id="PS52016">
    <property type="entry name" value="TONB_DEPENDENT_REC_3"/>
    <property type="match status" value="1"/>
</dbReference>
<evidence type="ECO:0000256" key="7">
    <source>
        <dbReference type="ARBA" id="ARBA00023136"/>
    </source>
</evidence>
<name>A0A3B0CE35_9FLAO</name>
<evidence type="ECO:0000256" key="10">
    <source>
        <dbReference type="PROSITE-ProRule" id="PRU01360"/>
    </source>
</evidence>
<dbReference type="Gene3D" id="2.60.40.1120">
    <property type="entry name" value="Carboxypeptidase-like, regulatory domain"/>
    <property type="match status" value="1"/>
</dbReference>
<dbReference type="InterPro" id="IPR012910">
    <property type="entry name" value="Plug_dom"/>
</dbReference>
<organism evidence="14 15">
    <name type="scientific">Ulvibacterium marinum</name>
    <dbReference type="NCBI Taxonomy" id="2419782"/>
    <lineage>
        <taxon>Bacteria</taxon>
        <taxon>Pseudomonadati</taxon>
        <taxon>Bacteroidota</taxon>
        <taxon>Flavobacteriia</taxon>
        <taxon>Flavobacteriales</taxon>
        <taxon>Flavobacteriaceae</taxon>
        <taxon>Ulvibacterium</taxon>
    </lineage>
</organism>
<accession>A0A3B0CE35</accession>
<keyword evidence="2 10" id="KW-0813">Transport</keyword>
<dbReference type="Proteomes" id="UP000276603">
    <property type="component" value="Unassembled WGS sequence"/>
</dbReference>
<evidence type="ECO:0000256" key="6">
    <source>
        <dbReference type="ARBA" id="ARBA00023077"/>
    </source>
</evidence>
<keyword evidence="4 10" id="KW-0812">Transmembrane</keyword>
<dbReference type="Gene3D" id="2.40.170.20">
    <property type="entry name" value="TonB-dependent receptor, beta-barrel domain"/>
    <property type="match status" value="1"/>
</dbReference>
<dbReference type="InterPro" id="IPR036942">
    <property type="entry name" value="Beta-barrel_TonB_sf"/>
</dbReference>
<sequence length="920" mass="104251">MRSITTIVLLLCFTFLMGQEEERKVSLEIQNKSITELLSEIEQETDFQFYYAEQWLDTTALDKSYKNESVETILTDLFQNTQINFFITWDDRVILTRNNSIYGNLPEGFFTKPEQVETEEILQENVSAGPILLGKQNDGPDKVLETIRIGRERKTNRRDQLTLSGYVTNTSTGEPIANLAIVVRKLNIGAVTDNTGFYEIKLPSGLNVLETSSMGVESSRRNVIIYDNGKLDFNLEENFEQLDEVVVAADATRNVEDTSTGNTRIGSEASKNIPLVLGERDVLKIATTLPGVSTAGEGSAGFNVRGGKTDQNLILLDNAVIYNPTHFFGFFQAFNPFAINDLNIYKGSIPAEFGGRLSSVFDISSKDASNTKFKGEVSVGPVTSNAVVEIPLAQEKAGLMVGARGAYSDWILRSLDEENLNNSQASFYDFITKYNHKINDNNELRATAYYTRDIFSITSDSLFDYSNRLLSLQWNRKLSEKSSGTLMLNNSQYKFNIDFDGSTNRNFEQGFQIDETELKLQLKYLLKESHTIDYGISGKLYSVLPGEIAPKGSNDIIQPLAVPEERALESALFVSDNYKVNEKLQLDLGLRYSFYAALGPSTQRIYREGAPRTDANVAGSETFDNNEIFETYGGPEARISARYLLNDSLSIKASFNNTYQFIHTLSNNTTVSPVDTWKLSDRNIEPQQANQFSLGIYKNIKEYELSLEGFYKRQNNIIDFKTGAQLFLNENIETEVLQGKGKAYGVELLIRKNRGKLNGWLGYTYSRSFFQLDSEFPQERVNDGEFFPSNFDKPHDLSLVLNYKLTRRFSFSGNFVYQTGRPVTFPVGNYEFNGNEFVLYSERNQFRIPDFYRLDIGFNIEGNHKIKKFAHSFWTISVYNVLGRNNPYSVFFVSQDGEIEALQSSIFTIPIPSITYNFRF</sequence>
<dbReference type="Gene3D" id="2.170.130.10">
    <property type="entry name" value="TonB-dependent receptor, plug domain"/>
    <property type="match status" value="1"/>
</dbReference>
<feature type="domain" description="TonB-dependent receptor plug" evidence="13">
    <location>
        <begin position="279"/>
        <end position="356"/>
    </location>
</feature>
<dbReference type="Pfam" id="PF13715">
    <property type="entry name" value="CarbopepD_reg_2"/>
    <property type="match status" value="1"/>
</dbReference>
<evidence type="ECO:0000256" key="2">
    <source>
        <dbReference type="ARBA" id="ARBA00022448"/>
    </source>
</evidence>
<keyword evidence="7 10" id="KW-0472">Membrane</keyword>
<evidence type="ECO:0000313" key="15">
    <source>
        <dbReference type="Proteomes" id="UP000276603"/>
    </source>
</evidence>
<dbReference type="InterPro" id="IPR037066">
    <property type="entry name" value="Plug_dom_sf"/>
</dbReference>
<dbReference type="GO" id="GO:0009279">
    <property type="term" value="C:cell outer membrane"/>
    <property type="evidence" value="ECO:0007669"/>
    <property type="project" value="UniProtKB-SubCell"/>
</dbReference>
<comment type="subcellular location">
    <subcellularLocation>
        <location evidence="1 10">Cell outer membrane</location>
        <topology evidence="1 10">Multi-pass membrane protein</topology>
    </subcellularLocation>
</comment>
<dbReference type="RefSeq" id="WP_120710468.1">
    <property type="nucleotide sequence ID" value="NZ_RBCJ01000001.1"/>
</dbReference>
<keyword evidence="3 10" id="KW-1134">Transmembrane beta strand</keyword>
<gene>
    <name evidence="14" type="ORF">D7Z94_05370</name>
</gene>
<dbReference type="InterPro" id="IPR000531">
    <property type="entry name" value="Beta-barrel_TonB"/>
</dbReference>
<dbReference type="GO" id="GO:0015344">
    <property type="term" value="F:siderophore uptake transmembrane transporter activity"/>
    <property type="evidence" value="ECO:0007669"/>
    <property type="project" value="TreeGrafter"/>
</dbReference>
<dbReference type="PANTHER" id="PTHR30069">
    <property type="entry name" value="TONB-DEPENDENT OUTER MEMBRANE RECEPTOR"/>
    <property type="match status" value="1"/>
</dbReference>
<keyword evidence="6 11" id="KW-0798">TonB box</keyword>
<dbReference type="AlphaFoldDB" id="A0A3B0CE35"/>
<dbReference type="InterPro" id="IPR039426">
    <property type="entry name" value="TonB-dep_rcpt-like"/>
</dbReference>
<dbReference type="Pfam" id="PF07715">
    <property type="entry name" value="Plug"/>
    <property type="match status" value="1"/>
</dbReference>
<dbReference type="SUPFAM" id="SSF49464">
    <property type="entry name" value="Carboxypeptidase regulatory domain-like"/>
    <property type="match status" value="1"/>
</dbReference>
<keyword evidence="15" id="KW-1185">Reference proteome</keyword>
<evidence type="ECO:0000256" key="3">
    <source>
        <dbReference type="ARBA" id="ARBA00022452"/>
    </source>
</evidence>
<keyword evidence="9 10" id="KW-0998">Cell outer membrane</keyword>
<evidence type="ECO:0000256" key="1">
    <source>
        <dbReference type="ARBA" id="ARBA00004571"/>
    </source>
</evidence>
<dbReference type="InterPro" id="IPR008969">
    <property type="entry name" value="CarboxyPept-like_regulatory"/>
</dbReference>
<proteinExistence type="inferred from homology"/>
<protein>
    <submittedName>
        <fullName evidence="14">TonB-dependent receptor</fullName>
    </submittedName>
</protein>
<comment type="caution">
    <text evidence="14">The sequence shown here is derived from an EMBL/GenBank/DDBJ whole genome shotgun (WGS) entry which is preliminary data.</text>
</comment>
<evidence type="ECO:0000256" key="5">
    <source>
        <dbReference type="ARBA" id="ARBA00022729"/>
    </source>
</evidence>
<keyword evidence="5" id="KW-0732">Signal</keyword>
<dbReference type="Pfam" id="PF00593">
    <property type="entry name" value="TonB_dep_Rec_b-barrel"/>
    <property type="match status" value="1"/>
</dbReference>
<evidence type="ECO:0000259" key="12">
    <source>
        <dbReference type="Pfam" id="PF00593"/>
    </source>
</evidence>
<dbReference type="PANTHER" id="PTHR30069:SF29">
    <property type="entry name" value="HEMOGLOBIN AND HEMOGLOBIN-HAPTOGLOBIN-BINDING PROTEIN 1-RELATED"/>
    <property type="match status" value="1"/>
</dbReference>
<dbReference type="EMBL" id="RBCJ01000001">
    <property type="protein sequence ID" value="RKN83261.1"/>
    <property type="molecule type" value="Genomic_DNA"/>
</dbReference>
<dbReference type="GO" id="GO:0044718">
    <property type="term" value="P:siderophore transmembrane transport"/>
    <property type="evidence" value="ECO:0007669"/>
    <property type="project" value="TreeGrafter"/>
</dbReference>
<evidence type="ECO:0000256" key="11">
    <source>
        <dbReference type="RuleBase" id="RU003357"/>
    </source>
</evidence>
<keyword evidence="8 14" id="KW-0675">Receptor</keyword>
<comment type="similarity">
    <text evidence="10 11">Belongs to the TonB-dependent receptor family.</text>
</comment>
<evidence type="ECO:0000256" key="4">
    <source>
        <dbReference type="ARBA" id="ARBA00022692"/>
    </source>
</evidence>